<sequence length="85" mass="9452">MYVRDESDIATVASLIKRLDGVDDVLDRSKQQAWSIDHPASESWWLSPNLWRGLPTTTGSMMIGPRSSRPAWTFTASLAMTPPSC</sequence>
<comment type="caution">
    <text evidence="1">The sequence shown here is derived from an EMBL/GenBank/DDBJ whole genome shotgun (WGS) entry which is preliminary data.</text>
</comment>
<dbReference type="Proteomes" id="UP000020681">
    <property type="component" value="Unassembled WGS sequence"/>
</dbReference>
<gene>
    <name evidence="1" type="ORF">I551_2728</name>
</gene>
<accession>A0ABN0R1I2</accession>
<keyword evidence="2" id="KW-1185">Reference proteome</keyword>
<proteinExistence type="predicted"/>
<dbReference type="EMBL" id="JAOL01000097">
    <property type="protein sequence ID" value="EUA90901.1"/>
    <property type="molecule type" value="Genomic_DNA"/>
</dbReference>
<name>A0ABN0R1I2_MYCUL</name>
<organism evidence="1 2">
    <name type="scientific">Mycobacterium ulcerans str. Harvey</name>
    <dbReference type="NCBI Taxonomy" id="1299332"/>
    <lineage>
        <taxon>Bacteria</taxon>
        <taxon>Bacillati</taxon>
        <taxon>Actinomycetota</taxon>
        <taxon>Actinomycetes</taxon>
        <taxon>Mycobacteriales</taxon>
        <taxon>Mycobacteriaceae</taxon>
        <taxon>Mycobacterium</taxon>
        <taxon>Mycobacterium ulcerans group</taxon>
    </lineage>
</organism>
<protein>
    <submittedName>
        <fullName evidence="1">Type I phosphodiesterase/nucleotide pyrophosphatase</fullName>
    </submittedName>
</protein>
<reference evidence="1 2" key="1">
    <citation type="submission" date="2014-01" db="EMBL/GenBank/DDBJ databases">
        <authorList>
            <person name="Dobos K."/>
            <person name="Lenaerts A."/>
            <person name="Ordway D."/>
            <person name="DeGroote M.A."/>
            <person name="Parker T."/>
            <person name="Sizemore C."/>
            <person name="Tallon L.J."/>
            <person name="Sadzewicz L.K."/>
            <person name="Sengamalay N."/>
            <person name="Fraser C.M."/>
            <person name="Hine E."/>
            <person name="Shefchek K.A."/>
            <person name="Das S.P."/>
            <person name="Tettelin H."/>
        </authorList>
    </citation>
    <scope>NUCLEOTIDE SEQUENCE [LARGE SCALE GENOMIC DNA]</scope>
    <source>
        <strain evidence="1 2">Harvey</strain>
    </source>
</reference>
<evidence type="ECO:0000313" key="2">
    <source>
        <dbReference type="Proteomes" id="UP000020681"/>
    </source>
</evidence>
<evidence type="ECO:0000313" key="1">
    <source>
        <dbReference type="EMBL" id="EUA90901.1"/>
    </source>
</evidence>